<dbReference type="Gene3D" id="3.40.109.10">
    <property type="entry name" value="NADH Oxidase"/>
    <property type="match status" value="1"/>
</dbReference>
<evidence type="ECO:0008006" key="3">
    <source>
        <dbReference type="Google" id="ProtNLM"/>
    </source>
</evidence>
<gene>
    <name evidence="1" type="ORF">FHX41_1616</name>
</gene>
<dbReference type="PANTHER" id="PTHR23026:SF123">
    <property type="entry name" value="NAD(P)H NITROREDUCTASE RV3131-RELATED"/>
    <property type="match status" value="1"/>
</dbReference>
<sequence length="333" mass="35537">MPHPFETHAGVRRLVTAAIAAPSVHNTQPWRFRLAGTEALELHADPDRALPVIDPRGRSLHISCGAALLNLRLALRVTGHEARVTPFPDVADEPTLLATVRAAEAPMPSIGLAKLYDAIPYRRTNRRPFSKRPVPQRVREELVAAARAEGAALGLPGPQATASLLSLVAAADDRLAGNPAYLAELARWTPDRTRGDGVPWYAFGPRPSGRGVPVRDFGLAGPGAGRPVDDFSARPQLGVLLTGGDGPADWLRAGQALQRVLLTATRRGVSASLLCQPLDMLDADRGARTGGARPAGHIQAIIRFGYGPPVPGTPRRPFPEVLTRSAKARARRV</sequence>
<dbReference type="OrthoDB" id="8156917at2"/>
<protein>
    <recommendedName>
        <fullName evidence="3">Nitroreductase family protein</fullName>
    </recommendedName>
</protein>
<organism evidence="1 2">
    <name type="scientific">Actinomadura hallensis</name>
    <dbReference type="NCBI Taxonomy" id="337895"/>
    <lineage>
        <taxon>Bacteria</taxon>
        <taxon>Bacillati</taxon>
        <taxon>Actinomycetota</taxon>
        <taxon>Actinomycetes</taxon>
        <taxon>Streptosporangiales</taxon>
        <taxon>Thermomonosporaceae</taxon>
        <taxon>Actinomadura</taxon>
    </lineage>
</organism>
<dbReference type="SUPFAM" id="SSF55469">
    <property type="entry name" value="FMN-dependent nitroreductase-like"/>
    <property type="match status" value="2"/>
</dbReference>
<dbReference type="PANTHER" id="PTHR23026">
    <property type="entry name" value="NADPH NITROREDUCTASE"/>
    <property type="match status" value="1"/>
</dbReference>
<dbReference type="Proteomes" id="UP000316706">
    <property type="component" value="Unassembled WGS sequence"/>
</dbReference>
<evidence type="ECO:0000313" key="1">
    <source>
        <dbReference type="EMBL" id="TQM67991.1"/>
    </source>
</evidence>
<dbReference type="NCBIfam" id="NF047509">
    <property type="entry name" value="Rv3131_FMN_oxido"/>
    <property type="match status" value="1"/>
</dbReference>
<dbReference type="GO" id="GO:0016491">
    <property type="term" value="F:oxidoreductase activity"/>
    <property type="evidence" value="ECO:0007669"/>
    <property type="project" value="InterPro"/>
</dbReference>
<name>A0A543IBR0_9ACTN</name>
<dbReference type="InterPro" id="IPR000415">
    <property type="entry name" value="Nitroreductase-like"/>
</dbReference>
<dbReference type="RefSeq" id="WP_141967161.1">
    <property type="nucleotide sequence ID" value="NZ_VFPO01000001.1"/>
</dbReference>
<dbReference type="AlphaFoldDB" id="A0A543IBR0"/>
<comment type="caution">
    <text evidence="1">The sequence shown here is derived from an EMBL/GenBank/DDBJ whole genome shotgun (WGS) entry which is preliminary data.</text>
</comment>
<dbReference type="InterPro" id="IPR050627">
    <property type="entry name" value="Nitroreductase/BluB"/>
</dbReference>
<reference evidence="1 2" key="1">
    <citation type="submission" date="2019-06" db="EMBL/GenBank/DDBJ databases">
        <title>Sequencing the genomes of 1000 actinobacteria strains.</title>
        <authorList>
            <person name="Klenk H.-P."/>
        </authorList>
    </citation>
    <scope>NUCLEOTIDE SEQUENCE [LARGE SCALE GENOMIC DNA]</scope>
    <source>
        <strain evidence="1 2">DSM 45043</strain>
    </source>
</reference>
<keyword evidence="2" id="KW-1185">Reference proteome</keyword>
<accession>A0A543IBR0</accession>
<dbReference type="EMBL" id="VFPO01000001">
    <property type="protein sequence ID" value="TQM67991.1"/>
    <property type="molecule type" value="Genomic_DNA"/>
</dbReference>
<evidence type="ECO:0000313" key="2">
    <source>
        <dbReference type="Proteomes" id="UP000316706"/>
    </source>
</evidence>
<proteinExistence type="predicted"/>